<gene>
    <name evidence="1" type="ORF">CJ231_05245</name>
</gene>
<sequence length="145" mass="16848">MIYVFRITYGEYVYDTVSAITLEHGEVYYYPNDSLLMDYKIISDKTRIKIDDSKLADLLKSLMNKDLETLSKIEDCKCSGITKNEYVIRIKSNAEVKEFVFPELLRCDEQSPLAFLGWLRSVFTKFRQTDISDSTPKRELGNTSD</sequence>
<comment type="caution">
    <text evidence="1">The sequence shown here is derived from an EMBL/GenBank/DDBJ whole genome shotgun (WGS) entry which is preliminary data.</text>
</comment>
<dbReference type="EMBL" id="PNGJ01000003">
    <property type="protein sequence ID" value="PMC24654.1"/>
    <property type="molecule type" value="Genomic_DNA"/>
</dbReference>
<name>A0A2N6QRW7_9BACT</name>
<dbReference type="AlphaFoldDB" id="A0A2N6QRW7"/>
<proteinExistence type="predicted"/>
<evidence type="ECO:0000313" key="2">
    <source>
        <dbReference type="Proteomes" id="UP000235564"/>
    </source>
</evidence>
<protein>
    <submittedName>
        <fullName evidence="1">Uncharacterized protein</fullName>
    </submittedName>
</protein>
<organism evidence="1 2">
    <name type="scientific">Hoylesella buccalis</name>
    <dbReference type="NCBI Taxonomy" id="28127"/>
    <lineage>
        <taxon>Bacteria</taxon>
        <taxon>Pseudomonadati</taxon>
        <taxon>Bacteroidota</taxon>
        <taxon>Bacteroidia</taxon>
        <taxon>Bacteroidales</taxon>
        <taxon>Prevotellaceae</taxon>
        <taxon>Hoylesella</taxon>
    </lineage>
</organism>
<reference evidence="1 2" key="1">
    <citation type="submission" date="2017-09" db="EMBL/GenBank/DDBJ databases">
        <title>Bacterial strain isolated from the female urinary microbiota.</title>
        <authorList>
            <person name="Thomas-White K."/>
            <person name="Kumar N."/>
            <person name="Forster S."/>
            <person name="Putonti C."/>
            <person name="Lawley T."/>
            <person name="Wolfe A.J."/>
        </authorList>
    </citation>
    <scope>NUCLEOTIDE SEQUENCE [LARGE SCALE GENOMIC DNA]</scope>
    <source>
        <strain evidence="1 2">UMB0536</strain>
    </source>
</reference>
<dbReference type="Proteomes" id="UP000235564">
    <property type="component" value="Unassembled WGS sequence"/>
</dbReference>
<evidence type="ECO:0000313" key="1">
    <source>
        <dbReference type="EMBL" id="PMC24654.1"/>
    </source>
</evidence>
<accession>A0A2N6QRW7</accession>